<gene>
    <name evidence="1" type="ORF">EVAR_2859_1</name>
</gene>
<evidence type="ECO:0000313" key="1">
    <source>
        <dbReference type="EMBL" id="GBP08041.1"/>
    </source>
</evidence>
<comment type="caution">
    <text evidence="1">The sequence shown here is derived from an EMBL/GenBank/DDBJ whole genome shotgun (WGS) entry which is preliminary data.</text>
</comment>
<name>A0A4C1T453_EUMVA</name>
<evidence type="ECO:0000313" key="2">
    <source>
        <dbReference type="Proteomes" id="UP000299102"/>
    </source>
</evidence>
<organism evidence="1 2">
    <name type="scientific">Eumeta variegata</name>
    <name type="common">Bagworm moth</name>
    <name type="synonym">Eumeta japonica</name>
    <dbReference type="NCBI Taxonomy" id="151549"/>
    <lineage>
        <taxon>Eukaryota</taxon>
        <taxon>Metazoa</taxon>
        <taxon>Ecdysozoa</taxon>
        <taxon>Arthropoda</taxon>
        <taxon>Hexapoda</taxon>
        <taxon>Insecta</taxon>
        <taxon>Pterygota</taxon>
        <taxon>Neoptera</taxon>
        <taxon>Endopterygota</taxon>
        <taxon>Lepidoptera</taxon>
        <taxon>Glossata</taxon>
        <taxon>Ditrysia</taxon>
        <taxon>Tineoidea</taxon>
        <taxon>Psychidae</taxon>
        <taxon>Oiketicinae</taxon>
        <taxon>Eumeta</taxon>
    </lineage>
</organism>
<dbReference type="Proteomes" id="UP000299102">
    <property type="component" value="Unassembled WGS sequence"/>
</dbReference>
<proteinExistence type="predicted"/>
<dbReference type="AlphaFoldDB" id="A0A4C1T453"/>
<sequence length="130" mass="14266">MRASERHASLPLGHGNIYGEAELGPNEGRSSTICQASASAGATGFSRLILYRIKRSHQSAREASGLRAVCVEIVCNELITVTQYVIEIATLGVSAQDKIRSRTQLTDIAHRIRKLKWQWAGHVALRTGNR</sequence>
<accession>A0A4C1T453</accession>
<protein>
    <submittedName>
        <fullName evidence="1">Uncharacterized protein</fullName>
    </submittedName>
</protein>
<dbReference type="EMBL" id="BGZK01000029">
    <property type="protein sequence ID" value="GBP08041.1"/>
    <property type="molecule type" value="Genomic_DNA"/>
</dbReference>
<reference evidence="1 2" key="1">
    <citation type="journal article" date="2019" name="Commun. Biol.">
        <title>The bagworm genome reveals a unique fibroin gene that provides high tensile strength.</title>
        <authorList>
            <person name="Kono N."/>
            <person name="Nakamura H."/>
            <person name="Ohtoshi R."/>
            <person name="Tomita M."/>
            <person name="Numata K."/>
            <person name="Arakawa K."/>
        </authorList>
    </citation>
    <scope>NUCLEOTIDE SEQUENCE [LARGE SCALE GENOMIC DNA]</scope>
</reference>
<dbReference type="OrthoDB" id="407509at2759"/>
<keyword evidence="2" id="KW-1185">Reference proteome</keyword>